<feature type="domain" description="Ubiquitin-like" evidence="2">
    <location>
        <begin position="1"/>
        <end position="62"/>
    </location>
</feature>
<dbReference type="SMART" id="SM00213">
    <property type="entry name" value="UBQ"/>
    <property type="match status" value="3"/>
</dbReference>
<dbReference type="PRINTS" id="PR00348">
    <property type="entry name" value="UBIQUITIN"/>
</dbReference>
<dbReference type="PANTHER" id="PTHR10666">
    <property type="entry name" value="UBIQUITIN"/>
    <property type="match status" value="1"/>
</dbReference>
<dbReference type="STRING" id="15368.I1IK75"/>
<dbReference type="FunFam" id="3.10.20.90:FF:000562">
    <property type="entry name" value="Polyubiquitin 8"/>
    <property type="match status" value="1"/>
</dbReference>
<dbReference type="InterPro" id="IPR019956">
    <property type="entry name" value="Ubiquitin_dom"/>
</dbReference>
<dbReference type="GO" id="GO:0003729">
    <property type="term" value="F:mRNA binding"/>
    <property type="evidence" value="ECO:0007669"/>
    <property type="project" value="UniProtKB-ARBA"/>
</dbReference>
<dbReference type="Proteomes" id="UP000008810">
    <property type="component" value="Chromosome 4"/>
</dbReference>
<keyword evidence="1" id="KW-1017">Isopeptide bond</keyword>
<dbReference type="GeneID" id="100838113"/>
<accession>I1IK75</accession>
<dbReference type="eggNOG" id="KOG0001">
    <property type="taxonomic scope" value="Eukaryota"/>
</dbReference>
<dbReference type="OrthoDB" id="680853at2759"/>
<gene>
    <name evidence="4" type="primary">LOC100838113</name>
    <name evidence="3" type="ORF">BRADI_4g13202v3</name>
</gene>
<dbReference type="InterPro" id="IPR050158">
    <property type="entry name" value="Ubiquitin_ubiquitin-like"/>
</dbReference>
<reference evidence="3" key="2">
    <citation type="submission" date="2017-06" db="EMBL/GenBank/DDBJ databases">
        <title>WGS assembly of Brachypodium distachyon.</title>
        <authorList>
            <consortium name="The International Brachypodium Initiative"/>
            <person name="Lucas S."/>
            <person name="Harmon-Smith M."/>
            <person name="Lail K."/>
            <person name="Tice H."/>
            <person name="Grimwood J."/>
            <person name="Bruce D."/>
            <person name="Barry K."/>
            <person name="Shu S."/>
            <person name="Lindquist E."/>
            <person name="Wang M."/>
            <person name="Pitluck S."/>
            <person name="Vogel J.P."/>
            <person name="Garvin D.F."/>
            <person name="Mockler T.C."/>
            <person name="Schmutz J."/>
            <person name="Rokhsar D."/>
            <person name="Bevan M.W."/>
        </authorList>
    </citation>
    <scope>NUCLEOTIDE SEQUENCE</scope>
    <source>
        <strain evidence="3">Bd21</strain>
    </source>
</reference>
<feature type="domain" description="Ubiquitin-like" evidence="2">
    <location>
        <begin position="66"/>
        <end position="137"/>
    </location>
</feature>
<dbReference type="GO" id="GO:0031386">
    <property type="term" value="F:protein tag activity"/>
    <property type="evidence" value="ECO:0000318"/>
    <property type="project" value="GO_Central"/>
</dbReference>
<evidence type="ECO:0000313" key="4">
    <source>
        <dbReference type="EnsemblPlants" id="PNT63223"/>
    </source>
</evidence>
<dbReference type="Gramene" id="PNT63223">
    <property type="protein sequence ID" value="PNT63223"/>
    <property type="gene ID" value="BRADI_4g13202v3"/>
</dbReference>
<dbReference type="GO" id="GO:0019941">
    <property type="term" value="P:modification-dependent protein catabolic process"/>
    <property type="evidence" value="ECO:0000318"/>
    <property type="project" value="GO_Central"/>
</dbReference>
<evidence type="ECO:0000256" key="1">
    <source>
        <dbReference type="ARBA" id="ARBA00022499"/>
    </source>
</evidence>
<dbReference type="OMA" id="SHDTINV"/>
<dbReference type="GO" id="GO:0005634">
    <property type="term" value="C:nucleus"/>
    <property type="evidence" value="ECO:0000318"/>
    <property type="project" value="GO_Central"/>
</dbReference>
<organism evidence="4">
    <name type="scientific">Brachypodium distachyon</name>
    <name type="common">Purple false brome</name>
    <name type="synonym">Trachynia distachya</name>
    <dbReference type="NCBI Taxonomy" id="15368"/>
    <lineage>
        <taxon>Eukaryota</taxon>
        <taxon>Viridiplantae</taxon>
        <taxon>Streptophyta</taxon>
        <taxon>Embryophyta</taxon>
        <taxon>Tracheophyta</taxon>
        <taxon>Spermatophyta</taxon>
        <taxon>Magnoliopsida</taxon>
        <taxon>Liliopsida</taxon>
        <taxon>Poales</taxon>
        <taxon>Poaceae</taxon>
        <taxon>BOP clade</taxon>
        <taxon>Pooideae</taxon>
        <taxon>Stipodae</taxon>
        <taxon>Brachypodieae</taxon>
        <taxon>Brachypodium</taxon>
    </lineage>
</organism>
<dbReference type="Gene3D" id="3.10.20.90">
    <property type="entry name" value="Phosphatidylinositol 3-kinase Catalytic Subunit, Chain A, domain 1"/>
    <property type="match status" value="3"/>
</dbReference>
<protein>
    <recommendedName>
        <fullName evidence="2">Ubiquitin-like domain-containing protein</fullName>
    </recommendedName>
</protein>
<dbReference type="SUPFAM" id="SSF54236">
    <property type="entry name" value="Ubiquitin-like"/>
    <property type="match status" value="3"/>
</dbReference>
<name>I1IK75_BRADI</name>
<dbReference type="EMBL" id="CM000883">
    <property type="protein sequence ID" value="PNT63223.1"/>
    <property type="molecule type" value="Genomic_DNA"/>
</dbReference>
<reference evidence="3 4" key="1">
    <citation type="journal article" date="2010" name="Nature">
        <title>Genome sequencing and analysis of the model grass Brachypodium distachyon.</title>
        <authorList>
            <consortium name="International Brachypodium Initiative"/>
        </authorList>
    </citation>
    <scope>NUCLEOTIDE SEQUENCE [LARGE SCALE GENOMIC DNA]</scope>
    <source>
        <strain evidence="3">Bd21</strain>
        <strain evidence="4">cv. Bd21</strain>
    </source>
</reference>
<dbReference type="EnsemblPlants" id="PNT63223">
    <property type="protein sequence ID" value="PNT63223"/>
    <property type="gene ID" value="BRADI_4g13202v3"/>
</dbReference>
<feature type="domain" description="Ubiquitin-like" evidence="2">
    <location>
        <begin position="147"/>
        <end position="215"/>
    </location>
</feature>
<dbReference type="GO" id="GO:0005737">
    <property type="term" value="C:cytoplasm"/>
    <property type="evidence" value="ECO:0000318"/>
    <property type="project" value="GO_Central"/>
</dbReference>
<dbReference type="PROSITE" id="PS50053">
    <property type="entry name" value="UBIQUITIN_2"/>
    <property type="match status" value="3"/>
</dbReference>
<evidence type="ECO:0000313" key="5">
    <source>
        <dbReference type="Proteomes" id="UP000008810"/>
    </source>
</evidence>
<dbReference type="InterPro" id="IPR000626">
    <property type="entry name" value="Ubiquitin-like_dom"/>
</dbReference>
<reference evidence="4" key="3">
    <citation type="submission" date="2018-08" db="UniProtKB">
        <authorList>
            <consortium name="EnsemblPlants"/>
        </authorList>
    </citation>
    <scope>IDENTIFICATION</scope>
    <source>
        <strain evidence="4">cv. Bd21</strain>
    </source>
</reference>
<dbReference type="GO" id="GO:0016567">
    <property type="term" value="P:protein ubiquitination"/>
    <property type="evidence" value="ECO:0000318"/>
    <property type="project" value="GO_Central"/>
</dbReference>
<dbReference type="HOGENOM" id="CLU_010412_0_0_1"/>
<dbReference type="KEGG" id="bdi:100838113"/>
<evidence type="ECO:0000259" key="2">
    <source>
        <dbReference type="PROSITE" id="PS50053"/>
    </source>
</evidence>
<dbReference type="RefSeq" id="XP_003575829.1">
    <property type="nucleotide sequence ID" value="XM_003575781.3"/>
</dbReference>
<dbReference type="AlphaFoldDB" id="I1IK75"/>
<dbReference type="GO" id="GO:0031625">
    <property type="term" value="F:ubiquitin protein ligase binding"/>
    <property type="evidence" value="ECO:0000318"/>
    <property type="project" value="GO_Central"/>
</dbReference>
<proteinExistence type="predicted"/>
<evidence type="ECO:0000313" key="3">
    <source>
        <dbReference type="EMBL" id="PNT63223.1"/>
    </source>
</evidence>
<keyword evidence="5" id="KW-1185">Reference proteome</keyword>
<sequence>MYIFVKNPTSRTICLKVQSSDTLCTVKAKIQEQHFLAFDGKKLEDNLTLADYDIQHGSMLDLQEKMQIYVKETLADRTIILEVDSLDTIGNVKAKMEDKDGFLKGQQCLIFGSKQLEDERTLADHNVLKDSTLLLVLHPSLPRGTTMHIYVQKVEGKGKPITLEVESHDTINVVKMKISEKDGTRPIQCRLMFDCTVLKDYRTLADYGIERGDTLDFFMCLCGC</sequence>
<dbReference type="FunFam" id="3.10.20.90:FF:000211">
    <property type="entry name" value="Polyubiquitin 9"/>
    <property type="match status" value="1"/>
</dbReference>
<dbReference type="Pfam" id="PF00240">
    <property type="entry name" value="ubiquitin"/>
    <property type="match status" value="3"/>
</dbReference>
<dbReference type="InterPro" id="IPR029071">
    <property type="entry name" value="Ubiquitin-like_domsf"/>
</dbReference>